<feature type="transmembrane region" description="Helical" evidence="1">
    <location>
        <begin position="20"/>
        <end position="40"/>
    </location>
</feature>
<accession>A0A382PR24</accession>
<evidence type="ECO:0000256" key="1">
    <source>
        <dbReference type="SAM" id="Phobius"/>
    </source>
</evidence>
<name>A0A382PR24_9ZZZZ</name>
<keyword evidence="1" id="KW-0812">Transmembrane</keyword>
<evidence type="ECO:0000313" key="2">
    <source>
        <dbReference type="EMBL" id="SVC75784.1"/>
    </source>
</evidence>
<dbReference type="AlphaFoldDB" id="A0A382PR24"/>
<reference evidence="2" key="1">
    <citation type="submission" date="2018-05" db="EMBL/GenBank/DDBJ databases">
        <authorList>
            <person name="Lanie J.A."/>
            <person name="Ng W.-L."/>
            <person name="Kazmierczak K.M."/>
            <person name="Andrzejewski T.M."/>
            <person name="Davidsen T.M."/>
            <person name="Wayne K.J."/>
            <person name="Tettelin H."/>
            <person name="Glass J.I."/>
            <person name="Rusch D."/>
            <person name="Podicherti R."/>
            <person name="Tsui H.-C.T."/>
            <person name="Winkler M.E."/>
        </authorList>
    </citation>
    <scope>NUCLEOTIDE SEQUENCE</scope>
</reference>
<keyword evidence="1" id="KW-1133">Transmembrane helix</keyword>
<gene>
    <name evidence="2" type="ORF">METZ01_LOCUS328638</name>
</gene>
<organism evidence="2">
    <name type="scientific">marine metagenome</name>
    <dbReference type="NCBI Taxonomy" id="408172"/>
    <lineage>
        <taxon>unclassified sequences</taxon>
        <taxon>metagenomes</taxon>
        <taxon>ecological metagenomes</taxon>
    </lineage>
</organism>
<protein>
    <submittedName>
        <fullName evidence="2">Uncharacterized protein</fullName>
    </submittedName>
</protein>
<dbReference type="EMBL" id="UINC01109156">
    <property type="protein sequence ID" value="SVC75784.1"/>
    <property type="molecule type" value="Genomic_DNA"/>
</dbReference>
<feature type="non-terminal residue" evidence="2">
    <location>
        <position position="1"/>
    </location>
</feature>
<sequence>LENNLKKYKETPEGFRKLVGLVGLLAIIIFTFIILNNIFIKEIDMTAETDEIEESADTIISSLPRGRLNYYESSDGLQLSPSEYEAVCKNTKIVAQRAMMGANISNISAQKLYTDNGNKIDKFSVKWDASSNKCFAEYTIRAMQGTTDTITVSGQAKGFFNTGIDTRVYFIKNF</sequence>
<proteinExistence type="predicted"/>
<keyword evidence="1" id="KW-0472">Membrane</keyword>